<reference evidence="2" key="1">
    <citation type="submission" date="2018-04" db="EMBL/GenBank/DDBJ databases">
        <title>Draft genome sequence of the Candidatus Spirobacillus cienkowskii, a pathogen of freshwater Daphnia species, reconstructed from hemolymph metagenomic reads.</title>
        <authorList>
            <person name="Bresciani L."/>
            <person name="Lemos L.N."/>
            <person name="Wale N."/>
            <person name="Lin J.Y."/>
            <person name="Fernandes G.R."/>
            <person name="Duffy M.A."/>
            <person name="Rodrigues J.M."/>
        </authorList>
    </citation>
    <scope>NUCLEOTIDE SEQUENCE [LARGE SCALE GENOMIC DNA]</scope>
    <source>
        <strain evidence="2">Binning01</strain>
    </source>
</reference>
<dbReference type="Proteomes" id="UP000253934">
    <property type="component" value="Unassembled WGS sequence"/>
</dbReference>
<evidence type="ECO:0000313" key="2">
    <source>
        <dbReference type="EMBL" id="RDB35621.1"/>
    </source>
</evidence>
<evidence type="ECO:0000256" key="1">
    <source>
        <dbReference type="SAM" id="Phobius"/>
    </source>
</evidence>
<dbReference type="EMBL" id="QOVW01000080">
    <property type="protein sequence ID" value="RDB35621.1"/>
    <property type="molecule type" value="Genomic_DNA"/>
</dbReference>
<sequence>MKYDEPTWGYLNVVTQNLKLNLNNILEINYVFYRLMTFSTAELLSRFEDGYLRNNYYIWPFVFFGMTISIIIVIINLSFYFSKARWKLFFNSFNFKKKDYLTIIEKFDIICLIIPFIVVFLSLFSITRIPKHGLLCVFFVSYYILFRRLYELKYSFIFDFKKSIVFYIVVTSMYTFFAGSSYRLLYSMVVKIAPIYCDNKDISNAIEKAGYKKDKLLSKENYEVTETAISQICPYYNSLKNGNL</sequence>
<keyword evidence="1" id="KW-0812">Transmembrane</keyword>
<feature type="transmembrane region" description="Helical" evidence="1">
    <location>
        <begin position="132"/>
        <end position="152"/>
    </location>
</feature>
<feature type="transmembrane region" description="Helical" evidence="1">
    <location>
        <begin position="56"/>
        <end position="82"/>
    </location>
</feature>
<feature type="transmembrane region" description="Helical" evidence="1">
    <location>
        <begin position="164"/>
        <end position="185"/>
    </location>
</feature>
<proteinExistence type="predicted"/>
<dbReference type="AlphaFoldDB" id="A0A369KLV1"/>
<keyword evidence="3" id="KW-1185">Reference proteome</keyword>
<feature type="transmembrane region" description="Helical" evidence="1">
    <location>
        <begin position="103"/>
        <end position="126"/>
    </location>
</feature>
<evidence type="ECO:0000313" key="3">
    <source>
        <dbReference type="Proteomes" id="UP000253934"/>
    </source>
</evidence>
<organism evidence="2 3">
    <name type="scientific">Spirobacillus cienkowskii</name>
    <dbReference type="NCBI Taxonomy" id="495820"/>
    <lineage>
        <taxon>Bacteria</taxon>
        <taxon>Pseudomonadati</taxon>
        <taxon>Bdellovibrionota</taxon>
        <taxon>Oligoflexia</taxon>
        <taxon>Silvanigrellales</taxon>
        <taxon>Spirobacillus</taxon>
    </lineage>
</organism>
<keyword evidence="1" id="KW-1133">Transmembrane helix</keyword>
<gene>
    <name evidence="2" type="ORF">DCC88_09410</name>
</gene>
<protein>
    <submittedName>
        <fullName evidence="2">Uncharacterized protein</fullName>
    </submittedName>
</protein>
<keyword evidence="1" id="KW-0472">Membrane</keyword>
<comment type="caution">
    <text evidence="2">The sequence shown here is derived from an EMBL/GenBank/DDBJ whole genome shotgun (WGS) entry which is preliminary data.</text>
</comment>
<accession>A0A369KLV1</accession>
<name>A0A369KLV1_9BACT</name>